<dbReference type="UniPathway" id="UPA00109">
    <property type="reaction ID" value="UER00182"/>
</dbReference>
<comment type="subunit">
    <text evidence="6">Homodimer or homotetramer.</text>
</comment>
<dbReference type="Pfam" id="PF00365">
    <property type="entry name" value="PFK"/>
    <property type="match status" value="1"/>
</dbReference>
<comment type="function">
    <text evidence="6">Catalyzes the phosphorylation of D-fructose 6-phosphate, the first committing step of glycolysis. Uses inorganic phosphate (PPi) as phosphoryl donor instead of ATP like common ATP-dependent phosphofructokinases (ATP-PFKs), which renders the reaction reversible, and can thus function both in glycolysis and gluconeogenesis. Consistently, PPi-PFK can replace the enzymes of both the forward (ATP-PFK) and reverse (fructose-bisphosphatase (FBPase)) reactions.</text>
</comment>
<feature type="domain" description="Phosphofructokinase" evidence="7">
    <location>
        <begin position="5"/>
        <end position="348"/>
    </location>
</feature>
<keyword evidence="5 6" id="KW-0460">Magnesium</keyword>
<dbReference type="EMBL" id="VFNV01000001">
    <property type="protein sequence ID" value="TQK75797.1"/>
    <property type="molecule type" value="Genomic_DNA"/>
</dbReference>
<dbReference type="SUPFAM" id="SSF53784">
    <property type="entry name" value="Phosphofructokinase"/>
    <property type="match status" value="1"/>
</dbReference>
<evidence type="ECO:0000256" key="2">
    <source>
        <dbReference type="ARBA" id="ARBA00022679"/>
    </source>
</evidence>
<dbReference type="PANTHER" id="PTHR45770">
    <property type="entry name" value="ATP-DEPENDENT 6-PHOSPHOFRUCTOKINASE 1"/>
    <property type="match status" value="1"/>
</dbReference>
<evidence type="ECO:0000256" key="5">
    <source>
        <dbReference type="ARBA" id="ARBA00022842"/>
    </source>
</evidence>
<comment type="similarity">
    <text evidence="6">Belongs to the phosphofructokinase type A (PFKA) family. PPi-dependent PFK group II subfamily. Clade 'P' sub-subfamily.</text>
</comment>
<feature type="binding site" evidence="6">
    <location>
        <position position="122"/>
    </location>
    <ligand>
        <name>Mg(2+)</name>
        <dbReference type="ChEBI" id="CHEBI:18420"/>
        <note>catalytic</note>
    </ligand>
</feature>
<feature type="active site" description="Proton acceptor" evidence="6">
    <location>
        <position position="152"/>
    </location>
</feature>
<feature type="site" description="Important for catalytic activity; stabilizes the transition state when the phosphoryl donor is PPi" evidence="6">
    <location>
        <position position="149"/>
    </location>
</feature>
<dbReference type="GO" id="GO:0047334">
    <property type="term" value="F:diphosphate-fructose-6-phosphate 1-phosphotransferase activity"/>
    <property type="evidence" value="ECO:0007669"/>
    <property type="project" value="UniProtKB-EC"/>
</dbReference>
<keyword evidence="6" id="KW-0963">Cytoplasm</keyword>
<sequence length="409" mass="44108">MTVRRVALLTAGGFAPCLSSAVGGLIERYNEIDPTIEIIAYQHGYHGLLLGNKIVVDAEARKHAGELHKFGGSPIGNSRVKLTNAADCVKRGLVKEGENPLTVAAERLKEDGVDVLHTIGGDDTNTTAADLAAYLHDNGYELTVVGLPKTIDNDVVPIRQSLGAWTAAEEGAHFAKNIIGEHRSSPRMLIVHEIMGRHCGWLTAATAAKYREWVTTQKWVPSLGLTQDRWDVHAVFVPELKIDIDAEAARLKTVMDEVGNVNIFLSEGAGVADIVAQLEAAGEEVQRDPFGHVKLDTVNPGQWFAKQFAEKLGAEKVMVQKSGYYSRAAAANAEDLRLIKSMTDLAVEAALAGTPGVIGHDEENGDRLRAIEFPRIAGGKPFDVKQQWFGELLGAIGQNYDPASAVSAH</sequence>
<dbReference type="InterPro" id="IPR050929">
    <property type="entry name" value="PFKA"/>
</dbReference>
<dbReference type="RefSeq" id="WP_142111151.1">
    <property type="nucleotide sequence ID" value="NZ_BAAATB010000008.1"/>
</dbReference>
<evidence type="ECO:0000256" key="6">
    <source>
        <dbReference type="HAMAP-Rule" id="MF_01977"/>
    </source>
</evidence>
<comment type="caution">
    <text evidence="8">The sequence shown here is derived from an EMBL/GenBank/DDBJ whole genome shotgun (WGS) entry which is preliminary data.</text>
</comment>
<keyword evidence="6" id="KW-0324">Glycolysis</keyword>
<dbReference type="GO" id="GO:0006002">
    <property type="term" value="P:fructose 6-phosphate metabolic process"/>
    <property type="evidence" value="ECO:0007669"/>
    <property type="project" value="InterPro"/>
</dbReference>
<keyword evidence="4 6" id="KW-0418">Kinase</keyword>
<accession>A0A542SNG4</accession>
<dbReference type="InterPro" id="IPR035966">
    <property type="entry name" value="PKF_sf"/>
</dbReference>
<gene>
    <name evidence="6" type="primary">pfp</name>
    <name evidence="8" type="ORF">FB389_0432</name>
</gene>
<dbReference type="NCBIfam" id="NF005121">
    <property type="entry name" value="PRK06555.1"/>
    <property type="match status" value="1"/>
</dbReference>
<dbReference type="GO" id="GO:0003872">
    <property type="term" value="F:6-phosphofructokinase activity"/>
    <property type="evidence" value="ECO:0007669"/>
    <property type="project" value="UniProtKB-UniRule"/>
</dbReference>
<dbReference type="AlphaFoldDB" id="A0A542SNG4"/>
<feature type="site" description="Important for catalytic activity and substrate specificity; stabilizes the transition state when the phosphoryl donor is PPi; prevents ATP from binding by mimicking the alpha-phosphate group of ATP" evidence="6">
    <location>
        <position position="123"/>
    </location>
</feature>
<dbReference type="InterPro" id="IPR011405">
    <property type="entry name" value="PPi-PFK_SMc01852"/>
</dbReference>
<comment type="pathway">
    <text evidence="6">Carbohydrate degradation; glycolysis; D-glyceraldehyde 3-phosphate and glycerone phosphate from D-glucose: step 3/4.</text>
</comment>
<proteinExistence type="inferred from homology"/>
<dbReference type="PIRSF" id="PIRSF036484">
    <property type="entry name" value="PPi-PFK_SMc01852"/>
    <property type="match status" value="1"/>
</dbReference>
<dbReference type="InterPro" id="IPR000023">
    <property type="entry name" value="Phosphofructokinase_dom"/>
</dbReference>
<evidence type="ECO:0000313" key="8">
    <source>
        <dbReference type="EMBL" id="TQK75797.1"/>
    </source>
</evidence>
<comment type="catalytic activity">
    <reaction evidence="6">
        <text>beta-D-fructose 6-phosphate + diphosphate = beta-D-fructose 1,6-bisphosphate + phosphate + H(+)</text>
        <dbReference type="Rhea" id="RHEA:13613"/>
        <dbReference type="ChEBI" id="CHEBI:15378"/>
        <dbReference type="ChEBI" id="CHEBI:32966"/>
        <dbReference type="ChEBI" id="CHEBI:33019"/>
        <dbReference type="ChEBI" id="CHEBI:43474"/>
        <dbReference type="ChEBI" id="CHEBI:57634"/>
        <dbReference type="EC" id="2.7.1.90"/>
    </reaction>
</comment>
<feature type="binding site" evidence="6">
    <location>
        <begin position="195"/>
        <end position="197"/>
    </location>
    <ligand>
        <name>substrate</name>
    </ligand>
</feature>
<evidence type="ECO:0000256" key="4">
    <source>
        <dbReference type="ARBA" id="ARBA00022777"/>
    </source>
</evidence>
<keyword evidence="2 6" id="KW-0808">Transferase</keyword>
<organism evidence="8 9">
    <name type="scientific">Rarobacter incanus</name>
    <dbReference type="NCBI Taxonomy" id="153494"/>
    <lineage>
        <taxon>Bacteria</taxon>
        <taxon>Bacillati</taxon>
        <taxon>Actinomycetota</taxon>
        <taxon>Actinomycetes</taxon>
        <taxon>Micrococcales</taxon>
        <taxon>Rarobacteraceae</taxon>
        <taxon>Rarobacter</taxon>
    </lineage>
</organism>
<dbReference type="Gene3D" id="3.40.50.450">
    <property type="match status" value="1"/>
</dbReference>
<comment type="activity regulation">
    <text evidence="6">Non-allosteric.</text>
</comment>
<name>A0A542SNG4_9MICO</name>
<feature type="binding site" evidence="6">
    <location>
        <position position="267"/>
    </location>
    <ligand>
        <name>substrate</name>
    </ligand>
</feature>
<feature type="binding site" evidence="6">
    <location>
        <position position="13"/>
    </location>
    <ligand>
        <name>diphosphate</name>
        <dbReference type="ChEBI" id="CHEBI:33019"/>
    </ligand>
</feature>
<evidence type="ECO:0000256" key="3">
    <source>
        <dbReference type="ARBA" id="ARBA00022723"/>
    </source>
</evidence>
<evidence type="ECO:0000256" key="1">
    <source>
        <dbReference type="ARBA" id="ARBA00001946"/>
    </source>
</evidence>
<comment type="subcellular location">
    <subcellularLocation>
        <location evidence="6">Cytoplasm</location>
    </subcellularLocation>
</comment>
<reference evidence="8 9" key="1">
    <citation type="submission" date="2019-06" db="EMBL/GenBank/DDBJ databases">
        <title>Sequencing the genomes of 1000 actinobacteria strains.</title>
        <authorList>
            <person name="Klenk H.-P."/>
        </authorList>
    </citation>
    <scope>NUCLEOTIDE SEQUENCE [LARGE SCALE GENOMIC DNA]</scope>
    <source>
        <strain evidence="8 9">DSM 10596</strain>
    </source>
</reference>
<evidence type="ECO:0000313" key="9">
    <source>
        <dbReference type="Proteomes" id="UP000316181"/>
    </source>
</evidence>
<dbReference type="Proteomes" id="UP000316181">
    <property type="component" value="Unassembled WGS sequence"/>
</dbReference>
<dbReference type="PRINTS" id="PR00476">
    <property type="entry name" value="PHFRCTKINASE"/>
</dbReference>
<dbReference type="EC" id="2.7.1.90" evidence="6"/>
<dbReference type="InterPro" id="IPR022953">
    <property type="entry name" value="ATP_PFK"/>
</dbReference>
<evidence type="ECO:0000259" key="7">
    <source>
        <dbReference type="Pfam" id="PF00365"/>
    </source>
</evidence>
<dbReference type="OrthoDB" id="9802503at2"/>
<comment type="cofactor">
    <cofactor evidence="1 6">
        <name>Mg(2+)</name>
        <dbReference type="ChEBI" id="CHEBI:18420"/>
    </cofactor>
</comment>
<feature type="binding site" evidence="6">
    <location>
        <begin position="150"/>
        <end position="152"/>
    </location>
    <ligand>
        <name>substrate</name>
    </ligand>
</feature>
<keyword evidence="9" id="KW-1185">Reference proteome</keyword>
<dbReference type="GO" id="GO:0046872">
    <property type="term" value="F:metal ion binding"/>
    <property type="evidence" value="ECO:0007669"/>
    <property type="project" value="UniProtKB-KW"/>
</dbReference>
<keyword evidence="3 6" id="KW-0479">Metal-binding</keyword>
<dbReference type="HAMAP" id="MF_01977">
    <property type="entry name" value="Phosphofructokinase_II_P"/>
    <property type="match status" value="1"/>
</dbReference>
<dbReference type="GO" id="GO:0005737">
    <property type="term" value="C:cytoplasm"/>
    <property type="evidence" value="ECO:0007669"/>
    <property type="project" value="UniProtKB-SubCell"/>
</dbReference>
<feature type="binding site" evidence="6">
    <location>
        <begin position="324"/>
        <end position="327"/>
    </location>
    <ligand>
        <name>substrate</name>
    </ligand>
</feature>
<protein>
    <recommendedName>
        <fullName evidence="6">Pyrophosphate--fructose 6-phosphate 1-phosphotransferase</fullName>
        <ecNumber evidence="6">2.7.1.90</ecNumber>
    </recommendedName>
    <alternativeName>
        <fullName evidence="6">6-phosphofructokinase, pyrophosphate dependent</fullName>
    </alternativeName>
    <alternativeName>
        <fullName evidence="6">PPi-dependent phosphofructokinase</fullName>
        <shortName evidence="6">PPi-PFK</shortName>
    </alternativeName>
    <alternativeName>
        <fullName evidence="6">Pyrophosphate-dependent 6-phosphofructose-1-kinase</fullName>
    </alternativeName>
</protein>